<protein>
    <submittedName>
        <fullName evidence="1">Uncharacterized protein</fullName>
    </submittedName>
</protein>
<accession>A0ACB5R8M7</accession>
<sequence length="173" mass="20090">MFEQILDIYKVLGIFIIGSIIGFVVETLWCTVVNKHLTFRNAGLLGPVNPIYGVAMVMFTMLFHKFRPKKTYQIFLMAAICGGAFEFICSVLQEMIWHTRSWDYSRDFMNLYGRTSLQYMIFWGIIGYVYILYIYPLISEKLEKINVKYVKAGLIVGALIIAIDWIRFGIILL</sequence>
<dbReference type="Proteomes" id="UP001058074">
    <property type="component" value="Unassembled WGS sequence"/>
</dbReference>
<organism evidence="1 2">
    <name type="scientific">Inconstantimicrobium mannanitabidum</name>
    <dbReference type="NCBI Taxonomy" id="1604901"/>
    <lineage>
        <taxon>Bacteria</taxon>
        <taxon>Bacillati</taxon>
        <taxon>Bacillota</taxon>
        <taxon>Clostridia</taxon>
        <taxon>Eubacteriales</taxon>
        <taxon>Clostridiaceae</taxon>
        <taxon>Inconstantimicrobium</taxon>
    </lineage>
</organism>
<proteinExistence type="predicted"/>
<reference evidence="1" key="1">
    <citation type="journal article" date="2025" name="Int. J. Syst. Evol. Microbiol.">
        <title>Inconstantimicrobium mannanitabidum sp. nov., a novel member of the family Clostridiaceae isolated from anoxic soil under the treatment of reductive soil disinfestation.</title>
        <authorList>
            <person name="Ueki A."/>
            <person name="Tonouchi A."/>
            <person name="Honma S."/>
            <person name="Kaku N."/>
            <person name="Ueki K."/>
        </authorList>
    </citation>
    <scope>NUCLEOTIDE SEQUENCE</scope>
    <source>
        <strain evidence="1">TW13</strain>
    </source>
</reference>
<comment type="caution">
    <text evidence="1">The sequence shown here is derived from an EMBL/GenBank/DDBJ whole genome shotgun (WGS) entry which is preliminary data.</text>
</comment>
<keyword evidence="2" id="KW-1185">Reference proteome</keyword>
<evidence type="ECO:0000313" key="1">
    <source>
        <dbReference type="EMBL" id="GKX65311.1"/>
    </source>
</evidence>
<dbReference type="EMBL" id="BROD01000001">
    <property type="protein sequence ID" value="GKX65311.1"/>
    <property type="molecule type" value="Genomic_DNA"/>
</dbReference>
<evidence type="ECO:0000313" key="2">
    <source>
        <dbReference type="Proteomes" id="UP001058074"/>
    </source>
</evidence>
<name>A0ACB5R8M7_9CLOT</name>
<gene>
    <name evidence="1" type="ORF">rsdtw13_05690</name>
</gene>